<reference evidence="2 3" key="1">
    <citation type="submission" date="2020-02" db="EMBL/GenBank/DDBJ databases">
        <title>Genome sequence of the type strain CCBAU10050 of Rhizobium daejeonense.</title>
        <authorList>
            <person name="Gao J."/>
            <person name="Sun J."/>
        </authorList>
    </citation>
    <scope>NUCLEOTIDE SEQUENCE [LARGE SCALE GENOMIC DNA]</scope>
    <source>
        <strain evidence="2 3">CCBAU10050</strain>
    </source>
</reference>
<evidence type="ECO:0000313" key="2">
    <source>
        <dbReference type="EMBL" id="NGO62574.1"/>
    </source>
</evidence>
<sequence>MASTHPTPISFLRKARLIYLAVLRPADFAEEEKADSELQNKQESGTPTDPPISQIRRALAESLAWCIGAVFIGFIAGEICVILLGPRTGLSAAFIIVGTTILLWATLAIRGWSIQSFGGITLSERLNQWIFRTLYAVGTIAVVFGTTWSVLTT</sequence>
<evidence type="ECO:0000313" key="3">
    <source>
        <dbReference type="Proteomes" id="UP000477849"/>
    </source>
</evidence>
<dbReference type="RefSeq" id="WP_163900215.1">
    <property type="nucleotide sequence ID" value="NZ_CP048427.1"/>
</dbReference>
<feature type="transmembrane region" description="Helical" evidence="1">
    <location>
        <begin position="129"/>
        <end position="151"/>
    </location>
</feature>
<proteinExistence type="predicted"/>
<protein>
    <submittedName>
        <fullName evidence="2">Uncharacterized protein</fullName>
    </submittedName>
</protein>
<keyword evidence="1" id="KW-0472">Membrane</keyword>
<organism evidence="2 3">
    <name type="scientific">Rhizobium daejeonense</name>
    <dbReference type="NCBI Taxonomy" id="240521"/>
    <lineage>
        <taxon>Bacteria</taxon>
        <taxon>Pseudomonadati</taxon>
        <taxon>Pseudomonadota</taxon>
        <taxon>Alphaproteobacteria</taxon>
        <taxon>Hyphomicrobiales</taxon>
        <taxon>Rhizobiaceae</taxon>
        <taxon>Rhizobium/Agrobacterium group</taxon>
        <taxon>Rhizobium</taxon>
    </lineage>
</organism>
<accession>A0A6M1RLZ3</accession>
<feature type="transmembrane region" description="Helical" evidence="1">
    <location>
        <begin position="63"/>
        <end position="84"/>
    </location>
</feature>
<keyword evidence="1" id="KW-0812">Transmembrane</keyword>
<dbReference type="EMBL" id="JAAKZH010000001">
    <property type="protein sequence ID" value="NGO62574.1"/>
    <property type="molecule type" value="Genomic_DNA"/>
</dbReference>
<gene>
    <name evidence="2" type="ORF">G6N76_02725</name>
</gene>
<dbReference type="AlphaFoldDB" id="A0A6M1RLZ3"/>
<keyword evidence="3" id="KW-1185">Reference proteome</keyword>
<comment type="caution">
    <text evidence="2">The sequence shown here is derived from an EMBL/GenBank/DDBJ whole genome shotgun (WGS) entry which is preliminary data.</text>
</comment>
<name>A0A6M1RLZ3_9HYPH</name>
<keyword evidence="1" id="KW-1133">Transmembrane helix</keyword>
<feature type="transmembrane region" description="Helical" evidence="1">
    <location>
        <begin position="90"/>
        <end position="109"/>
    </location>
</feature>
<evidence type="ECO:0000256" key="1">
    <source>
        <dbReference type="SAM" id="Phobius"/>
    </source>
</evidence>
<dbReference type="Proteomes" id="UP000477849">
    <property type="component" value="Unassembled WGS sequence"/>
</dbReference>